<name>A0A5C6XM32_9DELT</name>
<evidence type="ECO:0000259" key="4">
    <source>
        <dbReference type="PROSITE" id="PS01124"/>
    </source>
</evidence>
<feature type="domain" description="HTH araC/xylS-type" evidence="4">
    <location>
        <begin position="137"/>
        <end position="238"/>
    </location>
</feature>
<dbReference type="EMBL" id="VOSL01000020">
    <property type="protein sequence ID" value="TXD41247.1"/>
    <property type="molecule type" value="Genomic_DNA"/>
</dbReference>
<dbReference type="InterPro" id="IPR050204">
    <property type="entry name" value="AraC_XylS_family_regulators"/>
</dbReference>
<dbReference type="PROSITE" id="PS01124">
    <property type="entry name" value="HTH_ARAC_FAMILY_2"/>
    <property type="match status" value="1"/>
</dbReference>
<dbReference type="PANTHER" id="PTHR46796:SF15">
    <property type="entry name" value="BLL1074 PROTEIN"/>
    <property type="match status" value="1"/>
</dbReference>
<dbReference type="SMART" id="SM00342">
    <property type="entry name" value="HTH_ARAC"/>
    <property type="match status" value="1"/>
</dbReference>
<dbReference type="GO" id="GO:0003700">
    <property type="term" value="F:DNA-binding transcription factor activity"/>
    <property type="evidence" value="ECO:0007669"/>
    <property type="project" value="InterPro"/>
</dbReference>
<dbReference type="PANTHER" id="PTHR46796">
    <property type="entry name" value="HTH-TYPE TRANSCRIPTIONAL ACTIVATOR RHAS-RELATED"/>
    <property type="match status" value="1"/>
</dbReference>
<evidence type="ECO:0000256" key="2">
    <source>
        <dbReference type="ARBA" id="ARBA00023125"/>
    </source>
</evidence>
<evidence type="ECO:0000256" key="3">
    <source>
        <dbReference type="ARBA" id="ARBA00023163"/>
    </source>
</evidence>
<proteinExistence type="predicted"/>
<dbReference type="OrthoDB" id="7191628at2"/>
<reference evidence="5 6" key="1">
    <citation type="submission" date="2019-08" db="EMBL/GenBank/DDBJ databases">
        <title>Bradymonadales sp. TMQ2.</title>
        <authorList>
            <person name="Liang Q."/>
        </authorList>
    </citation>
    <scope>NUCLEOTIDE SEQUENCE [LARGE SCALE GENOMIC DNA]</scope>
    <source>
        <strain evidence="5 6">TMQ2</strain>
    </source>
</reference>
<comment type="caution">
    <text evidence="5">The sequence shown here is derived from an EMBL/GenBank/DDBJ whole genome shotgun (WGS) entry which is preliminary data.</text>
</comment>
<dbReference type="InterPro" id="IPR009057">
    <property type="entry name" value="Homeodomain-like_sf"/>
</dbReference>
<evidence type="ECO:0000313" key="6">
    <source>
        <dbReference type="Proteomes" id="UP000321046"/>
    </source>
</evidence>
<dbReference type="AlphaFoldDB" id="A0A5C6XM32"/>
<protein>
    <submittedName>
        <fullName evidence="5">Helix-turn-helix transcriptional regulator</fullName>
    </submittedName>
</protein>
<dbReference type="Proteomes" id="UP000321046">
    <property type="component" value="Unassembled WGS sequence"/>
</dbReference>
<keyword evidence="1" id="KW-0805">Transcription regulation</keyword>
<dbReference type="InterPro" id="IPR018060">
    <property type="entry name" value="HTH_AraC"/>
</dbReference>
<dbReference type="Pfam" id="PF12833">
    <property type="entry name" value="HTH_18"/>
    <property type="match status" value="1"/>
</dbReference>
<dbReference type="RefSeq" id="WP_146973186.1">
    <property type="nucleotide sequence ID" value="NZ_VOSL01000020.1"/>
</dbReference>
<dbReference type="Gene3D" id="1.10.10.60">
    <property type="entry name" value="Homeodomain-like"/>
    <property type="match status" value="1"/>
</dbReference>
<evidence type="ECO:0000313" key="5">
    <source>
        <dbReference type="EMBL" id="TXD41247.1"/>
    </source>
</evidence>
<sequence>MTPATDLHVMRQGDEIWIAGRVTDNREHSHHAMQVVWATEQAPARLSSGGTMWQAPTLLIEGRVPHTLELPAGLMCLIQQESPRARRLRARWLSETRVATAPPTTTPLTLDATSLLRRELAGDSEPEVGEAIDPRVSDVLSWLDTLENDANWSAVSLDGALSRVHLSKSRFLHLFSQHVGTPWRSYLIWRRALVAITLASKGASLTEAAHAAGYADSAHLSRQCLDLFGFSPSDIVNSSQFLQF</sequence>
<evidence type="ECO:0000256" key="1">
    <source>
        <dbReference type="ARBA" id="ARBA00023015"/>
    </source>
</evidence>
<accession>A0A5C6XM32</accession>
<dbReference type="GO" id="GO:0043565">
    <property type="term" value="F:sequence-specific DNA binding"/>
    <property type="evidence" value="ECO:0007669"/>
    <property type="project" value="InterPro"/>
</dbReference>
<keyword evidence="3" id="KW-0804">Transcription</keyword>
<keyword evidence="2" id="KW-0238">DNA-binding</keyword>
<organism evidence="5 6">
    <name type="scientific">Lujinxingia vulgaris</name>
    <dbReference type="NCBI Taxonomy" id="2600176"/>
    <lineage>
        <taxon>Bacteria</taxon>
        <taxon>Deltaproteobacteria</taxon>
        <taxon>Bradymonadales</taxon>
        <taxon>Lujinxingiaceae</taxon>
        <taxon>Lujinxingia</taxon>
    </lineage>
</organism>
<dbReference type="SUPFAM" id="SSF46689">
    <property type="entry name" value="Homeodomain-like"/>
    <property type="match status" value="1"/>
</dbReference>
<gene>
    <name evidence="5" type="ORF">FRC96_04465</name>
</gene>